<reference evidence="1 2" key="1">
    <citation type="journal article" date="2018" name="Science">
        <title>The opium poppy genome and morphinan production.</title>
        <authorList>
            <person name="Guo L."/>
            <person name="Winzer T."/>
            <person name="Yang X."/>
            <person name="Li Y."/>
            <person name="Ning Z."/>
            <person name="He Z."/>
            <person name="Teodor R."/>
            <person name="Lu Y."/>
            <person name="Bowser T.A."/>
            <person name="Graham I.A."/>
            <person name="Ye K."/>
        </authorList>
    </citation>
    <scope>NUCLEOTIDE SEQUENCE [LARGE SCALE GENOMIC DNA]</scope>
    <source>
        <strain evidence="2">cv. HN1</strain>
        <tissue evidence="1">Leaves</tissue>
    </source>
</reference>
<gene>
    <name evidence="1" type="ORF">C5167_035580</name>
</gene>
<dbReference type="EMBL" id="CM010721">
    <property type="protein sequence ID" value="RZC72350.1"/>
    <property type="molecule type" value="Genomic_DNA"/>
</dbReference>
<protein>
    <submittedName>
        <fullName evidence="1">Uncharacterized protein</fullName>
    </submittedName>
</protein>
<evidence type="ECO:0000313" key="1">
    <source>
        <dbReference type="EMBL" id="RZC72350.1"/>
    </source>
</evidence>
<proteinExistence type="predicted"/>
<dbReference type="AlphaFoldDB" id="A0A4Y7KJ21"/>
<evidence type="ECO:0000313" key="2">
    <source>
        <dbReference type="Proteomes" id="UP000316621"/>
    </source>
</evidence>
<accession>A0A4Y7KJ21</accession>
<keyword evidence="2" id="KW-1185">Reference proteome</keyword>
<sequence length="196" mass="21838">MRNSMNGIELEVGVLKLYVEKVQGNNGSGGICDGDGVVLYSVNGLLFVQEVAGENGQSTHLAERNHDGNNAGDVRRLVENMEKSITEETQIYGELEEGNEYGIVSHHLHQPPPLFFLNQFAYPLAYHQILTTTIPVHIPHQFTSVPEIDERSHHHQLAANCANTRNDLVAKPRQMMPHVRVGPHQRTPHVSGCHML</sequence>
<dbReference type="Gramene" id="RZC72350">
    <property type="protein sequence ID" value="RZC72350"/>
    <property type="gene ID" value="C5167_035580"/>
</dbReference>
<name>A0A4Y7KJ21_PAPSO</name>
<organism evidence="1 2">
    <name type="scientific">Papaver somniferum</name>
    <name type="common">Opium poppy</name>
    <dbReference type="NCBI Taxonomy" id="3469"/>
    <lineage>
        <taxon>Eukaryota</taxon>
        <taxon>Viridiplantae</taxon>
        <taxon>Streptophyta</taxon>
        <taxon>Embryophyta</taxon>
        <taxon>Tracheophyta</taxon>
        <taxon>Spermatophyta</taxon>
        <taxon>Magnoliopsida</taxon>
        <taxon>Ranunculales</taxon>
        <taxon>Papaveraceae</taxon>
        <taxon>Papaveroideae</taxon>
        <taxon>Papaver</taxon>
    </lineage>
</organism>
<dbReference type="Proteomes" id="UP000316621">
    <property type="component" value="Chromosome 7"/>
</dbReference>